<comment type="caution">
    <text evidence="9">The sequence shown here is derived from an EMBL/GenBank/DDBJ whole genome shotgun (WGS) entry which is preliminary data.</text>
</comment>
<dbReference type="PROSITE" id="PS51918">
    <property type="entry name" value="RADICAL_SAM"/>
    <property type="match status" value="1"/>
</dbReference>
<dbReference type="SFLD" id="SFLDG01082">
    <property type="entry name" value="B12-binding_domain_containing"/>
    <property type="match status" value="1"/>
</dbReference>
<evidence type="ECO:0000313" key="9">
    <source>
        <dbReference type="EMBL" id="PJE34736.1"/>
    </source>
</evidence>
<evidence type="ECO:0000313" key="10">
    <source>
        <dbReference type="Proteomes" id="UP000231553"/>
    </source>
</evidence>
<dbReference type="InterPro" id="IPR007197">
    <property type="entry name" value="rSAM"/>
</dbReference>
<accession>A0A2M8IW19</accession>
<name>A0A2M8IW19_9RHOB</name>
<dbReference type="SMART" id="SM00729">
    <property type="entry name" value="Elp3"/>
    <property type="match status" value="1"/>
</dbReference>
<proteinExistence type="predicted"/>
<feature type="domain" description="Radical SAM core" evidence="8">
    <location>
        <begin position="255"/>
        <end position="483"/>
    </location>
</feature>
<comment type="cofactor">
    <cofactor evidence="1">
        <name>[4Fe-4S] cluster</name>
        <dbReference type="ChEBI" id="CHEBI:49883"/>
    </cofactor>
</comment>
<sequence>MNVNLRDINREQRHRQKVKRPARPAETYGRIGTAGATGGKRVLIVDLNNFATFPTLAIGTLVASLRNAGHQVRLMSPLAHDVPATERERAETKLDDLKRRLHVSTSPTLRFLRESAFRAYTWRMERPHPKVIAETRRALDSGYDIILLSAYLQHYNSVGEIARLAKARNIPVLLGGPMFNLPETADLWRKIDGITAVVGAEVDLSVGDLVSAVCTGADLLQFPGVVLPDGQSSTVAPPFRRLDDSPLPDFTDFPWDRYPVRIIPMMTGRGCQWDKCLFCSDVISASGRTFRTKSVDTVLLEMQELARRHESTNFLFLDLKLNSYPAMFRGISESIQSYVQGAEWVGTVHVDLRKDNGLSRADLNAAARGGMRRINFGLESGSQRLLDLMQKGCSVERNSEFIRHAYEAGLSVRCSMFRGFPGETAEDMRQTADFLAAHARYLDRVRFIDFKVPEGTPIARALAEKNEMAGRLETQRRDARRARVDYFNPEGRDRAYRRAKARALATIYAINRNPLRPSARQFDGLM</sequence>
<dbReference type="CDD" id="cd02065">
    <property type="entry name" value="B12-binding_like"/>
    <property type="match status" value="1"/>
</dbReference>
<dbReference type="EMBL" id="PGTB01000146">
    <property type="protein sequence ID" value="PJE34736.1"/>
    <property type="molecule type" value="Genomic_DNA"/>
</dbReference>
<dbReference type="InterPro" id="IPR058240">
    <property type="entry name" value="rSAM_sf"/>
</dbReference>
<dbReference type="SFLD" id="SFLDS00029">
    <property type="entry name" value="Radical_SAM"/>
    <property type="match status" value="1"/>
</dbReference>
<organism evidence="9 10">
    <name type="scientific">Pseudooceanicola lipolyticus</name>
    <dbReference type="NCBI Taxonomy" id="2029104"/>
    <lineage>
        <taxon>Bacteria</taxon>
        <taxon>Pseudomonadati</taxon>
        <taxon>Pseudomonadota</taxon>
        <taxon>Alphaproteobacteria</taxon>
        <taxon>Rhodobacterales</taxon>
        <taxon>Paracoccaceae</taxon>
        <taxon>Pseudooceanicola</taxon>
    </lineage>
</organism>
<dbReference type="PANTHER" id="PTHR43409">
    <property type="entry name" value="ANAEROBIC MAGNESIUM-PROTOPORPHYRIN IX MONOMETHYL ESTER CYCLASE-RELATED"/>
    <property type="match status" value="1"/>
</dbReference>
<evidence type="ECO:0000256" key="5">
    <source>
        <dbReference type="ARBA" id="ARBA00023014"/>
    </source>
</evidence>
<dbReference type="Gene3D" id="3.80.30.20">
    <property type="entry name" value="tm_1862 like domain"/>
    <property type="match status" value="1"/>
</dbReference>
<feature type="compositionally biased region" description="Basic residues" evidence="6">
    <location>
        <begin position="12"/>
        <end position="22"/>
    </location>
</feature>
<dbReference type="GO" id="GO:0046872">
    <property type="term" value="F:metal ion binding"/>
    <property type="evidence" value="ECO:0007669"/>
    <property type="project" value="UniProtKB-KW"/>
</dbReference>
<protein>
    <submittedName>
        <fullName evidence="9">B12-binding domain-containing radical SAM protein</fullName>
    </submittedName>
</protein>
<keyword evidence="3" id="KW-0479">Metal-binding</keyword>
<dbReference type="OrthoDB" id="9801424at2"/>
<evidence type="ECO:0000259" key="7">
    <source>
        <dbReference type="PROSITE" id="PS51332"/>
    </source>
</evidence>
<dbReference type="Pfam" id="PF04055">
    <property type="entry name" value="Radical_SAM"/>
    <property type="match status" value="1"/>
</dbReference>
<dbReference type="GO" id="GO:0051536">
    <property type="term" value="F:iron-sulfur cluster binding"/>
    <property type="evidence" value="ECO:0007669"/>
    <property type="project" value="UniProtKB-KW"/>
</dbReference>
<keyword evidence="5" id="KW-0411">Iron-sulfur</keyword>
<evidence type="ECO:0000256" key="6">
    <source>
        <dbReference type="SAM" id="MobiDB-lite"/>
    </source>
</evidence>
<dbReference type="InterPro" id="IPR006158">
    <property type="entry name" value="Cobalamin-bd"/>
</dbReference>
<dbReference type="PROSITE" id="PS51332">
    <property type="entry name" value="B12_BINDING"/>
    <property type="match status" value="1"/>
</dbReference>
<keyword evidence="10" id="KW-1185">Reference proteome</keyword>
<evidence type="ECO:0000256" key="2">
    <source>
        <dbReference type="ARBA" id="ARBA00022691"/>
    </source>
</evidence>
<feature type="domain" description="B12-binding" evidence="7">
    <location>
        <begin position="39"/>
        <end position="220"/>
    </location>
</feature>
<reference evidence="9 10" key="1">
    <citation type="journal article" date="2018" name="Int. J. Syst. Evol. Microbiol.">
        <title>Pseudooceanicola lipolyticus sp. nov., a marine alphaproteobacterium, reclassification of Oceanicola flagellatus as Pseudooceanicola flagellatus comb. nov. and emended description of the genus Pseudooceanicola.</title>
        <authorList>
            <person name="Huang M.-M."/>
            <person name="Guo L.-L."/>
            <person name="Wu Y.-H."/>
            <person name="Lai Q.-L."/>
            <person name="Shao Z.-Z."/>
            <person name="Wang C.-S."/>
            <person name="Wu M."/>
            <person name="Xu X.-W."/>
        </authorList>
    </citation>
    <scope>NUCLEOTIDE SEQUENCE [LARGE SCALE GENOMIC DNA]</scope>
    <source>
        <strain evidence="9 10">157</strain>
    </source>
</reference>
<dbReference type="RefSeq" id="WP_100164323.1">
    <property type="nucleotide sequence ID" value="NZ_PGTB01000146.1"/>
</dbReference>
<keyword evidence="2" id="KW-0949">S-adenosyl-L-methionine</keyword>
<gene>
    <name evidence="9" type="ORF">CVM52_20785</name>
</gene>
<dbReference type="AlphaFoldDB" id="A0A2M8IW19"/>
<keyword evidence="4" id="KW-0408">Iron</keyword>
<dbReference type="InterPro" id="IPR023404">
    <property type="entry name" value="rSAM_horseshoe"/>
</dbReference>
<dbReference type="Proteomes" id="UP000231553">
    <property type="component" value="Unassembled WGS sequence"/>
</dbReference>
<evidence type="ECO:0000256" key="1">
    <source>
        <dbReference type="ARBA" id="ARBA00001966"/>
    </source>
</evidence>
<dbReference type="InterPro" id="IPR006638">
    <property type="entry name" value="Elp3/MiaA/NifB-like_rSAM"/>
</dbReference>
<evidence type="ECO:0000259" key="8">
    <source>
        <dbReference type="PROSITE" id="PS51918"/>
    </source>
</evidence>
<feature type="region of interest" description="Disordered" evidence="6">
    <location>
        <begin position="1"/>
        <end position="32"/>
    </location>
</feature>
<dbReference type="InterPro" id="IPR051198">
    <property type="entry name" value="BchE-like"/>
</dbReference>
<dbReference type="GO" id="GO:0003824">
    <property type="term" value="F:catalytic activity"/>
    <property type="evidence" value="ECO:0007669"/>
    <property type="project" value="InterPro"/>
</dbReference>
<evidence type="ECO:0000256" key="4">
    <source>
        <dbReference type="ARBA" id="ARBA00023004"/>
    </source>
</evidence>
<dbReference type="SUPFAM" id="SSF102114">
    <property type="entry name" value="Radical SAM enzymes"/>
    <property type="match status" value="1"/>
</dbReference>
<evidence type="ECO:0000256" key="3">
    <source>
        <dbReference type="ARBA" id="ARBA00022723"/>
    </source>
</evidence>
<dbReference type="GO" id="GO:0031419">
    <property type="term" value="F:cobalamin binding"/>
    <property type="evidence" value="ECO:0007669"/>
    <property type="project" value="InterPro"/>
</dbReference>